<organism evidence="1 2">
    <name type="scientific">Actinomadura meridiana</name>
    <dbReference type="NCBI Taxonomy" id="559626"/>
    <lineage>
        <taxon>Bacteria</taxon>
        <taxon>Bacillati</taxon>
        <taxon>Actinomycetota</taxon>
        <taxon>Actinomycetes</taxon>
        <taxon>Streptosporangiales</taxon>
        <taxon>Thermomonosporaceae</taxon>
        <taxon>Actinomadura</taxon>
    </lineage>
</organism>
<protein>
    <recommendedName>
        <fullName evidence="3">DUF2283 domain-containing protein</fullName>
    </recommendedName>
</protein>
<dbReference type="InterPro" id="IPR019270">
    <property type="entry name" value="DUF2283"/>
</dbReference>
<evidence type="ECO:0008006" key="3">
    <source>
        <dbReference type="Google" id="ProtNLM"/>
    </source>
</evidence>
<comment type="caution">
    <text evidence="1">The sequence shown here is derived from an EMBL/GenBank/DDBJ whole genome shotgun (WGS) entry which is preliminary data.</text>
</comment>
<evidence type="ECO:0000313" key="1">
    <source>
        <dbReference type="EMBL" id="GAA4227785.1"/>
    </source>
</evidence>
<dbReference type="EMBL" id="BAABAS010000004">
    <property type="protein sequence ID" value="GAA4227785.1"/>
    <property type="molecule type" value="Genomic_DNA"/>
</dbReference>
<dbReference type="Pfam" id="PF10049">
    <property type="entry name" value="DUF2283"/>
    <property type="match status" value="1"/>
</dbReference>
<accession>A0ABP8BVN9</accession>
<dbReference type="RefSeq" id="WP_344892207.1">
    <property type="nucleotide sequence ID" value="NZ_BAABAS010000004.1"/>
</dbReference>
<reference evidence="2" key="1">
    <citation type="journal article" date="2019" name="Int. J. Syst. Evol. Microbiol.">
        <title>The Global Catalogue of Microorganisms (GCM) 10K type strain sequencing project: providing services to taxonomists for standard genome sequencing and annotation.</title>
        <authorList>
            <consortium name="The Broad Institute Genomics Platform"/>
            <consortium name="The Broad Institute Genome Sequencing Center for Infectious Disease"/>
            <person name="Wu L."/>
            <person name="Ma J."/>
        </authorList>
    </citation>
    <scope>NUCLEOTIDE SEQUENCE [LARGE SCALE GENOMIC DNA]</scope>
    <source>
        <strain evidence="2">JCM 17440</strain>
    </source>
</reference>
<keyword evidence="2" id="KW-1185">Reference proteome</keyword>
<dbReference type="Proteomes" id="UP001501710">
    <property type="component" value="Unassembled WGS sequence"/>
</dbReference>
<gene>
    <name evidence="1" type="ORF">GCM10022254_16320</name>
</gene>
<name>A0ABP8BVN9_9ACTN</name>
<sequence>MAELKVTYDQQANAAYIYFEDPARLERRGPIAKMYPCDPIAVDGMINLDFDTEGRVIGIEILDARSKLPPHLLDAAERLDQG</sequence>
<evidence type="ECO:0000313" key="2">
    <source>
        <dbReference type="Proteomes" id="UP001501710"/>
    </source>
</evidence>
<proteinExistence type="predicted"/>